<dbReference type="EMBL" id="GEZM01098610">
    <property type="protein sequence ID" value="JAV53832.1"/>
    <property type="molecule type" value="Transcribed_RNA"/>
</dbReference>
<sequence>MMKKKQNTLDVVLLPHPIHAALKLLLAVPVHPHPHIRYKRGKQRLKSLLMVHKGHVCCVPSINFHFPNANRMRPTIKNQTWLTQRENKPRKSIQKRQPPKSPWEWPAAVNRSITERQPSKTKEPTILPA</sequence>
<feature type="compositionally biased region" description="Basic and acidic residues" evidence="1">
    <location>
        <begin position="113"/>
        <end position="123"/>
    </location>
</feature>
<proteinExistence type="predicted"/>
<accession>A0A1Y1JWZ1</accession>
<organism evidence="2">
    <name type="scientific">Photinus pyralis</name>
    <name type="common">Common eastern firefly</name>
    <name type="synonym">Lampyris pyralis</name>
    <dbReference type="NCBI Taxonomy" id="7054"/>
    <lineage>
        <taxon>Eukaryota</taxon>
        <taxon>Metazoa</taxon>
        <taxon>Ecdysozoa</taxon>
        <taxon>Arthropoda</taxon>
        <taxon>Hexapoda</taxon>
        <taxon>Insecta</taxon>
        <taxon>Pterygota</taxon>
        <taxon>Neoptera</taxon>
        <taxon>Endopterygota</taxon>
        <taxon>Coleoptera</taxon>
        <taxon>Polyphaga</taxon>
        <taxon>Elateriformia</taxon>
        <taxon>Elateroidea</taxon>
        <taxon>Lampyridae</taxon>
        <taxon>Lampyrinae</taxon>
        <taxon>Photinus</taxon>
    </lineage>
</organism>
<name>A0A1Y1JWZ1_PHOPY</name>
<protein>
    <submittedName>
        <fullName evidence="2">Uncharacterized protein</fullName>
    </submittedName>
</protein>
<feature type="region of interest" description="Disordered" evidence="1">
    <location>
        <begin position="76"/>
        <end position="129"/>
    </location>
</feature>
<dbReference type="AlphaFoldDB" id="A0A1Y1JWZ1"/>
<evidence type="ECO:0000256" key="1">
    <source>
        <dbReference type="SAM" id="MobiDB-lite"/>
    </source>
</evidence>
<feature type="compositionally biased region" description="Basic residues" evidence="1">
    <location>
        <begin position="88"/>
        <end position="98"/>
    </location>
</feature>
<reference evidence="2" key="1">
    <citation type="journal article" date="2016" name="Sci. Rep.">
        <title>Molecular characterization of firefly nuptial gifts: a multi-omics approach sheds light on postcopulatory sexual selection.</title>
        <authorList>
            <person name="Al-Wathiqui N."/>
            <person name="Fallon T.R."/>
            <person name="South A."/>
            <person name="Weng J.K."/>
            <person name="Lewis S.M."/>
        </authorList>
    </citation>
    <scope>NUCLEOTIDE SEQUENCE</scope>
</reference>
<evidence type="ECO:0000313" key="2">
    <source>
        <dbReference type="EMBL" id="JAV53832.1"/>
    </source>
</evidence>